<evidence type="ECO:0000313" key="3">
    <source>
        <dbReference type="WBParaSite" id="Hba_10969"/>
    </source>
</evidence>
<keyword evidence="2" id="KW-1185">Reference proteome</keyword>
<evidence type="ECO:0000313" key="2">
    <source>
        <dbReference type="Proteomes" id="UP000095283"/>
    </source>
</evidence>
<sequence>MTYDRNILMYLVCICTVYIIFGPSVNIMQSMEEGEWLRRLMIDKIVINQYVSAEDIPTGIFTQLAFLPLMLI</sequence>
<proteinExistence type="predicted"/>
<dbReference type="WBParaSite" id="Hba_10969">
    <property type="protein sequence ID" value="Hba_10969"/>
    <property type="gene ID" value="Hba_10969"/>
</dbReference>
<accession>A0A1I7X0I6</accession>
<dbReference type="AlphaFoldDB" id="A0A1I7X0I6"/>
<keyword evidence="1" id="KW-1133">Transmembrane helix</keyword>
<name>A0A1I7X0I6_HETBA</name>
<feature type="transmembrane region" description="Helical" evidence="1">
    <location>
        <begin position="7"/>
        <end position="28"/>
    </location>
</feature>
<keyword evidence="1" id="KW-0812">Transmembrane</keyword>
<reference evidence="3" key="1">
    <citation type="submission" date="2016-11" db="UniProtKB">
        <authorList>
            <consortium name="WormBaseParasite"/>
        </authorList>
    </citation>
    <scope>IDENTIFICATION</scope>
</reference>
<keyword evidence="1" id="KW-0472">Membrane</keyword>
<protein>
    <submittedName>
        <fullName evidence="3">RSN1_TM domain-containing protein</fullName>
    </submittedName>
</protein>
<organism evidence="2 3">
    <name type="scientific">Heterorhabditis bacteriophora</name>
    <name type="common">Entomopathogenic nematode worm</name>
    <dbReference type="NCBI Taxonomy" id="37862"/>
    <lineage>
        <taxon>Eukaryota</taxon>
        <taxon>Metazoa</taxon>
        <taxon>Ecdysozoa</taxon>
        <taxon>Nematoda</taxon>
        <taxon>Chromadorea</taxon>
        <taxon>Rhabditida</taxon>
        <taxon>Rhabditina</taxon>
        <taxon>Rhabditomorpha</taxon>
        <taxon>Strongyloidea</taxon>
        <taxon>Heterorhabditidae</taxon>
        <taxon>Heterorhabditis</taxon>
    </lineage>
</organism>
<evidence type="ECO:0000256" key="1">
    <source>
        <dbReference type="SAM" id="Phobius"/>
    </source>
</evidence>
<dbReference type="Proteomes" id="UP000095283">
    <property type="component" value="Unplaced"/>
</dbReference>